<comment type="similarity">
    <text evidence="7">Belongs to the TALE/TGIF homeobox family.</text>
</comment>
<dbReference type="InterPro" id="IPR050224">
    <property type="entry name" value="TALE_homeobox"/>
</dbReference>
<evidence type="ECO:0000256" key="8">
    <source>
        <dbReference type="PROSITE-ProRule" id="PRU00108"/>
    </source>
</evidence>
<sequence length="331" mass="37909">MTTFNKPMEKPEVTILSHSYDDSHSYPVHIREKEMSVRRMLISNAAFWTGVSASADQNLTLLLKSESSLSPSLAQSPSLPHLTHSPDMSDRDISPSSSHLQVETPPDLGSVDVARKNILQDHIAQAVKAKALMPSKYSQKPAPKRRRGNLPKNTTMILKDWLVKHKKHPYPSEEEKLALSQQTNLTMNQISNWFINARRRILQPMLDSDKHSDAGTSRPSYIDIAPAPYPSHTVEDRYHPSSAHQYPPYQYHCRQASNTMPVSPYSRPNSPKRRAEYEPESYSYPYRTDDYRSISPDHHMSDMSRYPLHPSQLDYSYATQMYKRPRAVGTY</sequence>
<organism evidence="11 12">
    <name type="scientific">Bifiguratus adelaidae</name>
    <dbReference type="NCBI Taxonomy" id="1938954"/>
    <lineage>
        <taxon>Eukaryota</taxon>
        <taxon>Fungi</taxon>
        <taxon>Fungi incertae sedis</taxon>
        <taxon>Mucoromycota</taxon>
        <taxon>Mucoromycotina</taxon>
        <taxon>Endogonomycetes</taxon>
        <taxon>Endogonales</taxon>
        <taxon>Endogonales incertae sedis</taxon>
        <taxon>Bifiguratus</taxon>
    </lineage>
</organism>
<dbReference type="Proteomes" id="UP000242875">
    <property type="component" value="Unassembled WGS sequence"/>
</dbReference>
<dbReference type="PROSITE" id="PS50071">
    <property type="entry name" value="HOMEOBOX_2"/>
    <property type="match status" value="1"/>
</dbReference>
<feature type="DNA-binding region" description="Homeobox" evidence="8">
    <location>
        <begin position="143"/>
        <end position="205"/>
    </location>
</feature>
<dbReference type="PANTHER" id="PTHR11850">
    <property type="entry name" value="HOMEOBOX PROTEIN TRANSCRIPTION FACTORS"/>
    <property type="match status" value="1"/>
</dbReference>
<dbReference type="InterPro" id="IPR001356">
    <property type="entry name" value="HD"/>
</dbReference>
<dbReference type="GO" id="GO:0003677">
    <property type="term" value="F:DNA binding"/>
    <property type="evidence" value="ECO:0007669"/>
    <property type="project" value="UniProtKB-UniRule"/>
</dbReference>
<gene>
    <name evidence="11" type="ORF">BZG36_03230</name>
</gene>
<dbReference type="FunFam" id="1.10.10.60:FF:000059">
    <property type="entry name" value="TGFB-induced factor homeobox 1"/>
    <property type="match status" value="1"/>
</dbReference>
<feature type="domain" description="Homeobox" evidence="10">
    <location>
        <begin position="141"/>
        <end position="204"/>
    </location>
</feature>
<dbReference type="Gene3D" id="1.10.10.60">
    <property type="entry name" value="Homeodomain-like"/>
    <property type="match status" value="1"/>
</dbReference>
<keyword evidence="12" id="KW-1185">Reference proteome</keyword>
<evidence type="ECO:0000256" key="3">
    <source>
        <dbReference type="ARBA" id="ARBA00023125"/>
    </source>
</evidence>
<dbReference type="Pfam" id="PF05920">
    <property type="entry name" value="Homeobox_KN"/>
    <property type="match status" value="1"/>
</dbReference>
<evidence type="ECO:0000256" key="6">
    <source>
        <dbReference type="ARBA" id="ARBA00023242"/>
    </source>
</evidence>
<keyword evidence="2" id="KW-0805">Transcription regulation</keyword>
<dbReference type="InterPro" id="IPR008422">
    <property type="entry name" value="KN_HD"/>
</dbReference>
<dbReference type="GO" id="GO:0005634">
    <property type="term" value="C:nucleus"/>
    <property type="evidence" value="ECO:0007669"/>
    <property type="project" value="UniProtKB-SubCell"/>
</dbReference>
<evidence type="ECO:0000313" key="12">
    <source>
        <dbReference type="Proteomes" id="UP000242875"/>
    </source>
</evidence>
<feature type="region of interest" description="Disordered" evidence="9">
    <location>
        <begin position="258"/>
        <end position="280"/>
    </location>
</feature>
<comment type="subcellular location">
    <subcellularLocation>
        <location evidence="1 8">Nucleus</location>
    </subcellularLocation>
</comment>
<evidence type="ECO:0000256" key="4">
    <source>
        <dbReference type="ARBA" id="ARBA00023155"/>
    </source>
</evidence>
<feature type="compositionally biased region" description="Low complexity" evidence="9">
    <location>
        <begin position="70"/>
        <end position="82"/>
    </location>
</feature>
<keyword evidence="3 8" id="KW-0238">DNA-binding</keyword>
<keyword evidence="5" id="KW-0804">Transcription</keyword>
<dbReference type="InterPro" id="IPR009057">
    <property type="entry name" value="Homeodomain-like_sf"/>
</dbReference>
<evidence type="ECO:0000256" key="2">
    <source>
        <dbReference type="ARBA" id="ARBA00023015"/>
    </source>
</evidence>
<feature type="region of interest" description="Disordered" evidence="9">
    <location>
        <begin position="130"/>
        <end position="150"/>
    </location>
</feature>
<proteinExistence type="inferred from homology"/>
<accession>A0A261XWX6</accession>
<evidence type="ECO:0000256" key="5">
    <source>
        <dbReference type="ARBA" id="ARBA00023163"/>
    </source>
</evidence>
<evidence type="ECO:0000259" key="10">
    <source>
        <dbReference type="PROSITE" id="PS50071"/>
    </source>
</evidence>
<dbReference type="EMBL" id="MVBO01000121">
    <property type="protein sequence ID" value="OZJ02850.1"/>
    <property type="molecule type" value="Genomic_DNA"/>
</dbReference>
<dbReference type="CDD" id="cd00086">
    <property type="entry name" value="homeodomain"/>
    <property type="match status" value="1"/>
</dbReference>
<evidence type="ECO:0000256" key="1">
    <source>
        <dbReference type="ARBA" id="ARBA00004123"/>
    </source>
</evidence>
<feature type="compositionally biased region" description="Polar residues" evidence="9">
    <location>
        <begin position="258"/>
        <end position="269"/>
    </location>
</feature>
<evidence type="ECO:0000256" key="9">
    <source>
        <dbReference type="SAM" id="MobiDB-lite"/>
    </source>
</evidence>
<comment type="caution">
    <text evidence="11">The sequence shown here is derived from an EMBL/GenBank/DDBJ whole genome shotgun (WGS) entry which is preliminary data.</text>
</comment>
<dbReference type="SMART" id="SM00389">
    <property type="entry name" value="HOX"/>
    <property type="match status" value="1"/>
</dbReference>
<dbReference type="SUPFAM" id="SSF46689">
    <property type="entry name" value="Homeodomain-like"/>
    <property type="match status" value="1"/>
</dbReference>
<evidence type="ECO:0000256" key="7">
    <source>
        <dbReference type="ARBA" id="ARBA00038021"/>
    </source>
</evidence>
<dbReference type="GO" id="GO:0006355">
    <property type="term" value="P:regulation of DNA-templated transcription"/>
    <property type="evidence" value="ECO:0007669"/>
    <property type="project" value="InterPro"/>
</dbReference>
<evidence type="ECO:0000313" key="11">
    <source>
        <dbReference type="EMBL" id="OZJ02850.1"/>
    </source>
</evidence>
<reference evidence="11 12" key="1">
    <citation type="journal article" date="2017" name="Mycologia">
        <title>Bifiguratus adelaidae, gen. et sp. nov., a new member of Mucoromycotina in endophytic and soil-dwelling habitats.</title>
        <authorList>
            <person name="Torres-Cruz T.J."/>
            <person name="Billingsley Tobias T.L."/>
            <person name="Almatruk M."/>
            <person name="Hesse C."/>
            <person name="Kuske C.R."/>
            <person name="Desiro A."/>
            <person name="Benucci G.M."/>
            <person name="Bonito G."/>
            <person name="Stajich J.E."/>
            <person name="Dunlap C."/>
            <person name="Arnold A.E."/>
            <person name="Porras-Alfaro A."/>
        </authorList>
    </citation>
    <scope>NUCLEOTIDE SEQUENCE [LARGE SCALE GENOMIC DNA]</scope>
    <source>
        <strain evidence="11 12">AZ0501</strain>
    </source>
</reference>
<name>A0A261XWX6_9FUNG</name>
<keyword evidence="6 8" id="KW-0539">Nucleus</keyword>
<keyword evidence="4 8" id="KW-0371">Homeobox</keyword>
<dbReference type="OrthoDB" id="10056939at2759"/>
<feature type="region of interest" description="Disordered" evidence="9">
    <location>
        <begin position="70"/>
        <end position="107"/>
    </location>
</feature>
<dbReference type="AlphaFoldDB" id="A0A261XWX6"/>
<protein>
    <recommendedName>
        <fullName evidence="10">Homeobox domain-containing protein</fullName>
    </recommendedName>
</protein>